<dbReference type="Proteomes" id="UP000248856">
    <property type="component" value="Unassembled WGS sequence"/>
</dbReference>
<accession>A0A328ZMI5</accession>
<dbReference type="Gene3D" id="3.40.30.10">
    <property type="entry name" value="Glutaredoxin"/>
    <property type="match status" value="1"/>
</dbReference>
<dbReference type="NCBIfam" id="TIGR02740">
    <property type="entry name" value="TraF-like"/>
    <property type="match status" value="1"/>
</dbReference>
<keyword evidence="5" id="KW-1185">Reference proteome</keyword>
<sequence length="292" mass="32082">MANHHLRTSLALLLSLVLAPLCDAVWAQGSGAAPAHDDATRAYWSDRWRGWHFYEDPPREEVEPPSRPAPAAAPRTAAPPRPPELVEFERLQKTLEDLRNIAIMRPSEANVRRYMELEMQVVNRASYFADVAQRVAWATPELDPTLQGRPVNAQALEVFERQQRTDRSTSVATLGRDHVLFFFYRSDCPYCHAFAPTLQAFEARHGIQVVAVSVDGGPMPGFPRARPDNGIATALQVTQVPAVFLAQPATGKITPIGAGVLSESQLLERISIVSSPAGEALLPGATRRLSLP</sequence>
<feature type="region of interest" description="Disordered" evidence="1">
    <location>
        <begin position="57"/>
        <end position="82"/>
    </location>
</feature>
<keyword evidence="2" id="KW-0732">Signal</keyword>
<evidence type="ECO:0000313" key="4">
    <source>
        <dbReference type="EMBL" id="RAR83566.1"/>
    </source>
</evidence>
<dbReference type="RefSeq" id="WP_111877014.1">
    <property type="nucleotide sequence ID" value="NZ_CBCSGC010000001.1"/>
</dbReference>
<dbReference type="AlphaFoldDB" id="A0A328ZMI5"/>
<organism evidence="4 5">
    <name type="scientific">Paracidovorax anthurii</name>
    <dbReference type="NCBI Taxonomy" id="78229"/>
    <lineage>
        <taxon>Bacteria</taxon>
        <taxon>Pseudomonadati</taxon>
        <taxon>Pseudomonadota</taxon>
        <taxon>Betaproteobacteria</taxon>
        <taxon>Burkholderiales</taxon>
        <taxon>Comamonadaceae</taxon>
        <taxon>Paracidovorax</taxon>
    </lineage>
</organism>
<dbReference type="PROSITE" id="PS51352">
    <property type="entry name" value="THIOREDOXIN_2"/>
    <property type="match status" value="1"/>
</dbReference>
<dbReference type="OrthoDB" id="5559625at2"/>
<feature type="domain" description="Thioredoxin" evidence="3">
    <location>
        <begin position="135"/>
        <end position="275"/>
    </location>
</feature>
<dbReference type="InterPro" id="IPR013766">
    <property type="entry name" value="Thioredoxin_domain"/>
</dbReference>
<feature type="chain" id="PRO_5016254282" evidence="2">
    <location>
        <begin position="28"/>
        <end position="292"/>
    </location>
</feature>
<reference evidence="4 5" key="1">
    <citation type="submission" date="2018-06" db="EMBL/GenBank/DDBJ databases">
        <title>Genomic Encyclopedia of Archaeal and Bacterial Type Strains, Phase II (KMG-II): from individual species to whole genera.</title>
        <authorList>
            <person name="Goeker M."/>
        </authorList>
    </citation>
    <scope>NUCLEOTIDE SEQUENCE [LARGE SCALE GENOMIC DNA]</scope>
    <source>
        <strain evidence="4 5">CFPB 3232</strain>
    </source>
</reference>
<dbReference type="InterPro" id="IPR036249">
    <property type="entry name" value="Thioredoxin-like_sf"/>
</dbReference>
<dbReference type="InterPro" id="IPR039555">
    <property type="entry name" value="TraF/TrbB"/>
</dbReference>
<dbReference type="SUPFAM" id="SSF52833">
    <property type="entry name" value="Thioredoxin-like"/>
    <property type="match status" value="1"/>
</dbReference>
<proteinExistence type="predicted"/>
<evidence type="ECO:0000313" key="5">
    <source>
        <dbReference type="Proteomes" id="UP000248856"/>
    </source>
</evidence>
<evidence type="ECO:0000259" key="3">
    <source>
        <dbReference type="PROSITE" id="PS51352"/>
    </source>
</evidence>
<protein>
    <submittedName>
        <fullName evidence="4">Conjugal transfer pilus assembly protein TraF</fullName>
    </submittedName>
</protein>
<evidence type="ECO:0000256" key="2">
    <source>
        <dbReference type="SAM" id="SignalP"/>
    </source>
</evidence>
<name>A0A328ZMI5_9BURK</name>
<dbReference type="Pfam" id="PF13728">
    <property type="entry name" value="TraF"/>
    <property type="match status" value="1"/>
</dbReference>
<dbReference type="EMBL" id="QLTA01000014">
    <property type="protein sequence ID" value="RAR83566.1"/>
    <property type="molecule type" value="Genomic_DNA"/>
</dbReference>
<gene>
    <name evidence="4" type="ORF">AX018_101475</name>
</gene>
<evidence type="ECO:0000256" key="1">
    <source>
        <dbReference type="SAM" id="MobiDB-lite"/>
    </source>
</evidence>
<feature type="signal peptide" evidence="2">
    <location>
        <begin position="1"/>
        <end position="27"/>
    </location>
</feature>
<comment type="caution">
    <text evidence="4">The sequence shown here is derived from an EMBL/GenBank/DDBJ whole genome shotgun (WGS) entry which is preliminary data.</text>
</comment>
<dbReference type="InterPro" id="IPR014111">
    <property type="entry name" value="T4SS_TraF-like"/>
</dbReference>